<gene>
    <name evidence="5" type="ORF">HW115_11305</name>
</gene>
<keyword evidence="6" id="KW-1185">Reference proteome</keyword>
<feature type="domain" description="Aldehyde dehydrogenase" evidence="4">
    <location>
        <begin position="71"/>
        <end position="460"/>
    </location>
</feature>
<dbReference type="InterPro" id="IPR012408">
    <property type="entry name" value="Acetald_propionald_DH-rel"/>
</dbReference>
<dbReference type="InterPro" id="IPR015590">
    <property type="entry name" value="Aldehyde_DH_dom"/>
</dbReference>
<dbReference type="Gene3D" id="3.40.605.10">
    <property type="entry name" value="Aldehyde Dehydrogenase, Chain A, domain 1"/>
    <property type="match status" value="1"/>
</dbReference>
<dbReference type="PANTHER" id="PTHR11699">
    <property type="entry name" value="ALDEHYDE DEHYDROGENASE-RELATED"/>
    <property type="match status" value="1"/>
</dbReference>
<dbReference type="AlphaFoldDB" id="A0A851GG65"/>
<evidence type="ECO:0000259" key="4">
    <source>
        <dbReference type="Pfam" id="PF00171"/>
    </source>
</evidence>
<dbReference type="SUPFAM" id="SSF53720">
    <property type="entry name" value="ALDH-like"/>
    <property type="match status" value="1"/>
</dbReference>
<sequence>MKTIDQEALRNVVENVIQRLHTQPTTAQAAPPASSASVPTQVPQPAATKDESCGCNKAPETGGKHGVFSRVCYAAEAAHGAFLELKELGVEGRSRVIEIVKELCVSNAEAWGKFELEETKIGRLDHKIEKLQIVEHVPGVEWLRPDAMSGDYGITLEEYAPFGVVGAILPVTHSVPTLTGNIINMVAAGNAVVFNPHPGGAKSAALAVRAYNEAIERELGIDNLICTIEKPSIETFESICKNDKISLLAITGGPAVVEAAMKSGKRSICAGPGNPVVVVDESADLNKAATNIIAGAAYDNNLLCIGEKAVFVVASVFAKFVQAMKDAGAVQLSKPQLEKLTAVAFNIEQGAGGCSQAVLNRDLIGADASVLASHAGVSAPDSTQLLFAETEADHPYVQKEQMMPMVPIVRVPDFKTAVALAKEAEHGYRHSAIIHSTNVDHMTYMAKAMDTTIFIKNGSCVAGLGLGGEGYLSYSIATTTGEGITTPKTFTRIRRCVMVENLRIV</sequence>
<accession>A0A851GG65</accession>
<dbReference type="NCBIfam" id="NF011927">
    <property type="entry name" value="PRK15398.1"/>
    <property type="match status" value="1"/>
</dbReference>
<name>A0A851GG65_9BACT</name>
<dbReference type="GO" id="GO:0008774">
    <property type="term" value="F:acetaldehyde dehydrogenase (acetylating) activity"/>
    <property type="evidence" value="ECO:0007669"/>
    <property type="project" value="InterPro"/>
</dbReference>
<dbReference type="Gene3D" id="3.40.309.10">
    <property type="entry name" value="Aldehyde Dehydrogenase, Chain A, domain 2"/>
    <property type="match status" value="1"/>
</dbReference>
<reference evidence="5 6" key="1">
    <citation type="submission" date="2020-07" db="EMBL/GenBank/DDBJ databases">
        <title>Roseicoccus Jingziensis gen. nov., sp. nov., isolated from coastal seawater.</title>
        <authorList>
            <person name="Feng X."/>
        </authorList>
    </citation>
    <scope>NUCLEOTIDE SEQUENCE [LARGE SCALE GENOMIC DNA]</scope>
    <source>
        <strain evidence="5 6">N1E253</strain>
    </source>
</reference>
<proteinExistence type="predicted"/>
<protein>
    <submittedName>
        <fullName evidence="5">Aldehyde dehydrogenase EutE</fullName>
    </submittedName>
</protein>
<keyword evidence="2" id="KW-0520">NAD</keyword>
<dbReference type="Proteomes" id="UP000557872">
    <property type="component" value="Unassembled WGS sequence"/>
</dbReference>
<evidence type="ECO:0000256" key="3">
    <source>
        <dbReference type="SAM" id="MobiDB-lite"/>
    </source>
</evidence>
<dbReference type="Pfam" id="PF00171">
    <property type="entry name" value="Aldedh"/>
    <property type="match status" value="1"/>
</dbReference>
<evidence type="ECO:0000313" key="6">
    <source>
        <dbReference type="Proteomes" id="UP000557872"/>
    </source>
</evidence>
<evidence type="ECO:0000256" key="1">
    <source>
        <dbReference type="ARBA" id="ARBA00023002"/>
    </source>
</evidence>
<evidence type="ECO:0000256" key="2">
    <source>
        <dbReference type="ARBA" id="ARBA00023027"/>
    </source>
</evidence>
<dbReference type="EMBL" id="JACBAZ010000004">
    <property type="protein sequence ID" value="NWK56199.1"/>
    <property type="molecule type" value="Genomic_DNA"/>
</dbReference>
<keyword evidence="1" id="KW-0560">Oxidoreductase</keyword>
<dbReference type="InterPro" id="IPR016161">
    <property type="entry name" value="Ald_DH/histidinol_DH"/>
</dbReference>
<dbReference type="InterPro" id="IPR016163">
    <property type="entry name" value="Ald_DH_C"/>
</dbReference>
<feature type="compositionally biased region" description="Low complexity" evidence="3">
    <location>
        <begin position="22"/>
        <end position="43"/>
    </location>
</feature>
<dbReference type="PIRSF" id="PIRSF036410">
    <property type="entry name" value="EutE_PduP"/>
    <property type="match status" value="1"/>
</dbReference>
<dbReference type="RefSeq" id="WP_178932949.1">
    <property type="nucleotide sequence ID" value="NZ_JACBAZ010000004.1"/>
</dbReference>
<organism evidence="5 6">
    <name type="scientific">Oceaniferula marina</name>
    <dbReference type="NCBI Taxonomy" id="2748318"/>
    <lineage>
        <taxon>Bacteria</taxon>
        <taxon>Pseudomonadati</taxon>
        <taxon>Verrucomicrobiota</taxon>
        <taxon>Verrucomicrobiia</taxon>
        <taxon>Verrucomicrobiales</taxon>
        <taxon>Verrucomicrobiaceae</taxon>
        <taxon>Oceaniferula</taxon>
    </lineage>
</organism>
<dbReference type="InterPro" id="IPR016162">
    <property type="entry name" value="Ald_DH_N"/>
</dbReference>
<comment type="caution">
    <text evidence="5">The sequence shown here is derived from an EMBL/GenBank/DDBJ whole genome shotgun (WGS) entry which is preliminary data.</text>
</comment>
<feature type="region of interest" description="Disordered" evidence="3">
    <location>
        <begin position="22"/>
        <end position="55"/>
    </location>
</feature>
<evidence type="ECO:0000313" key="5">
    <source>
        <dbReference type="EMBL" id="NWK56199.1"/>
    </source>
</evidence>